<keyword evidence="3" id="KW-1185">Reference proteome</keyword>
<feature type="region of interest" description="Disordered" evidence="1">
    <location>
        <begin position="1"/>
        <end position="36"/>
    </location>
</feature>
<dbReference type="EMBL" id="JADEWL010000005">
    <property type="protein sequence ID" value="MBE9211565.1"/>
    <property type="molecule type" value="Genomic_DNA"/>
</dbReference>
<protein>
    <submittedName>
        <fullName evidence="2">Uncharacterized protein</fullName>
    </submittedName>
</protein>
<feature type="compositionally biased region" description="Polar residues" evidence="1">
    <location>
        <begin position="1"/>
        <end position="23"/>
    </location>
</feature>
<comment type="caution">
    <text evidence="2">The sequence shown here is derived from an EMBL/GenBank/DDBJ whole genome shotgun (WGS) entry which is preliminary data.</text>
</comment>
<accession>A0A8J7F244</accession>
<reference evidence="2" key="1">
    <citation type="submission" date="2020-10" db="EMBL/GenBank/DDBJ databases">
        <authorList>
            <person name="Castelo-Branco R."/>
            <person name="Eusebio N."/>
            <person name="Adriana R."/>
            <person name="Vieira A."/>
            <person name="Brugerolle De Fraissinette N."/>
            <person name="Rezende De Castro R."/>
            <person name="Schneider M.P."/>
            <person name="Vasconcelos V."/>
            <person name="Leao P.N."/>
        </authorList>
    </citation>
    <scope>NUCLEOTIDE SEQUENCE</scope>
    <source>
        <strain evidence="2">LEGE 06105</strain>
    </source>
</reference>
<gene>
    <name evidence="2" type="ORF">IQ247_02350</name>
</gene>
<evidence type="ECO:0000313" key="3">
    <source>
        <dbReference type="Proteomes" id="UP000620559"/>
    </source>
</evidence>
<dbReference type="AlphaFoldDB" id="A0A8J7F244"/>
<proteinExistence type="predicted"/>
<organism evidence="2 3">
    <name type="scientific">Plectonema cf. radiosum LEGE 06105</name>
    <dbReference type="NCBI Taxonomy" id="945769"/>
    <lineage>
        <taxon>Bacteria</taxon>
        <taxon>Bacillati</taxon>
        <taxon>Cyanobacteriota</taxon>
        <taxon>Cyanophyceae</taxon>
        <taxon>Oscillatoriophycideae</taxon>
        <taxon>Oscillatoriales</taxon>
        <taxon>Microcoleaceae</taxon>
        <taxon>Plectonema</taxon>
    </lineage>
</organism>
<sequence>MQRNRTSEGLAQELESLSTTQARISEDKASNKGAIPRANFPHDNGVFLYGASRQTGQFGKGYIIFEKISSKVVGAMYMPASEFNCFQGTLDSSGEIAMTVKGYAGDINPTQVASRYGLPQSNEDNLDNYAYSVTLQDYYQLDNIGDDDRRILKACKANFE</sequence>
<evidence type="ECO:0000313" key="2">
    <source>
        <dbReference type="EMBL" id="MBE9211565.1"/>
    </source>
</evidence>
<name>A0A8J7F244_9CYAN</name>
<evidence type="ECO:0000256" key="1">
    <source>
        <dbReference type="SAM" id="MobiDB-lite"/>
    </source>
</evidence>
<dbReference type="Proteomes" id="UP000620559">
    <property type="component" value="Unassembled WGS sequence"/>
</dbReference>